<proteinExistence type="predicted"/>
<dbReference type="Gene3D" id="1.10.10.10">
    <property type="entry name" value="Winged helix-like DNA-binding domain superfamily/Winged helix DNA-binding domain"/>
    <property type="match status" value="1"/>
</dbReference>
<dbReference type="InterPro" id="IPR026881">
    <property type="entry name" value="WYL_dom"/>
</dbReference>
<dbReference type="EMBL" id="CP022521">
    <property type="protein sequence ID" value="ASO22079.1"/>
    <property type="molecule type" value="Genomic_DNA"/>
</dbReference>
<dbReference type="InterPro" id="IPR057727">
    <property type="entry name" value="WCX_dom"/>
</dbReference>
<keyword evidence="2" id="KW-1185">Reference proteome</keyword>
<dbReference type="PROSITE" id="PS51000">
    <property type="entry name" value="HTH_DEOR_2"/>
    <property type="match status" value="1"/>
</dbReference>
<dbReference type="InterPro" id="IPR028349">
    <property type="entry name" value="PafC-like"/>
</dbReference>
<dbReference type="RefSeq" id="WP_093943111.1">
    <property type="nucleotide sequence ID" value="NZ_CP022521.1"/>
</dbReference>
<dbReference type="KEGG" id="ahg:AHOG_22325"/>
<accession>A0A221W996</accession>
<reference evidence="1 2" key="1">
    <citation type="submission" date="2017-07" db="EMBL/GenBank/DDBJ databases">
        <title>Complete genome sequence of Actinoalloteichus hoggarensis DSM 45943, type strain of Actinoalloteichus hoggarensis.</title>
        <authorList>
            <person name="Ruckert C."/>
            <person name="Nouioui I."/>
            <person name="Willmese J."/>
            <person name="van Wezel G."/>
            <person name="Klenk H.-P."/>
            <person name="Kalinowski J."/>
            <person name="Zotchev S.B."/>
        </authorList>
    </citation>
    <scope>NUCLEOTIDE SEQUENCE [LARGE SCALE GENOMIC DNA]</scope>
    <source>
        <strain evidence="1 2">DSM 45943</strain>
    </source>
</reference>
<dbReference type="GO" id="GO:0003700">
    <property type="term" value="F:DNA-binding transcription factor activity"/>
    <property type="evidence" value="ECO:0007669"/>
    <property type="project" value="InterPro"/>
</dbReference>
<dbReference type="PIRSF" id="PIRSF016838">
    <property type="entry name" value="PafC"/>
    <property type="match status" value="1"/>
</dbReference>
<dbReference type="InterPro" id="IPR036390">
    <property type="entry name" value="WH_DNA-bd_sf"/>
</dbReference>
<dbReference type="Pfam" id="PF13280">
    <property type="entry name" value="WYL"/>
    <property type="match status" value="1"/>
</dbReference>
<dbReference type="InterPro" id="IPR051534">
    <property type="entry name" value="CBASS_pafABC_assoc_protein"/>
</dbReference>
<dbReference type="PANTHER" id="PTHR34580:SF3">
    <property type="entry name" value="PROTEIN PAFB"/>
    <property type="match status" value="1"/>
</dbReference>
<dbReference type="PANTHER" id="PTHR34580">
    <property type="match status" value="1"/>
</dbReference>
<dbReference type="PROSITE" id="PS00894">
    <property type="entry name" value="HTH_DEOR_1"/>
    <property type="match status" value="1"/>
</dbReference>
<dbReference type="SUPFAM" id="SSF46785">
    <property type="entry name" value="Winged helix' DNA-binding domain"/>
    <property type="match status" value="1"/>
</dbReference>
<organism evidence="1 2">
    <name type="scientific">Actinoalloteichus hoggarensis</name>
    <dbReference type="NCBI Taxonomy" id="1470176"/>
    <lineage>
        <taxon>Bacteria</taxon>
        <taxon>Bacillati</taxon>
        <taxon>Actinomycetota</taxon>
        <taxon>Actinomycetes</taxon>
        <taxon>Pseudonocardiales</taxon>
        <taxon>Pseudonocardiaceae</taxon>
        <taxon>Actinoalloteichus</taxon>
    </lineage>
</organism>
<dbReference type="PROSITE" id="PS52050">
    <property type="entry name" value="WYL"/>
    <property type="match status" value="1"/>
</dbReference>
<dbReference type="Pfam" id="PF25583">
    <property type="entry name" value="WCX"/>
    <property type="match status" value="1"/>
</dbReference>
<protein>
    <submittedName>
        <fullName evidence="1">Bifunctional biotin--[acetyl-CoA-carboxylase] synthetase/biotin operon repressor</fullName>
    </submittedName>
</protein>
<name>A0A221W996_9PSEU</name>
<dbReference type="InterPro" id="IPR013196">
    <property type="entry name" value="HTH_11"/>
</dbReference>
<dbReference type="InterPro" id="IPR018356">
    <property type="entry name" value="Tscrpt_reg_HTH_DeoR_CS"/>
</dbReference>
<gene>
    <name evidence="1" type="ORF">AHOG_22325</name>
</gene>
<dbReference type="Proteomes" id="UP000204221">
    <property type="component" value="Chromosome"/>
</dbReference>
<dbReference type="InterPro" id="IPR036388">
    <property type="entry name" value="WH-like_DNA-bd_sf"/>
</dbReference>
<dbReference type="InterPro" id="IPR001034">
    <property type="entry name" value="DeoR_HTH"/>
</dbReference>
<dbReference type="AlphaFoldDB" id="A0A221W996"/>
<evidence type="ECO:0000313" key="2">
    <source>
        <dbReference type="Proteomes" id="UP000204221"/>
    </source>
</evidence>
<sequence>MSETSGRLLRLLSLLQARRDFAGRELAERLGVSRRTIRRDVERLRDLGYPVHATRGASGYRLGAGTALPPLLLDDDEAVAVTVGLRTSAENSVAGIEESALGALAKLEQVLPSRLRHRVATLHAATMRVRDAPGPQVGAETLMIVADSCHRRARLRFDYVGPQGTATVRTVEPHNLVSFGRRWYLVAFDVDRDDWRAFRVDRMTPRAPLGASFVRRTPPNGDAAAYLAHRLSARTWPAQATFRLHRAAEKVADRVWPGMGVVEAVDERGCLFHIGGETVEDLVWMVTSVRVDFTLVAGPAELAEALREQGRRCLRAVESG</sequence>
<evidence type="ECO:0000313" key="1">
    <source>
        <dbReference type="EMBL" id="ASO22079.1"/>
    </source>
</evidence>
<dbReference type="Pfam" id="PF08279">
    <property type="entry name" value="HTH_11"/>
    <property type="match status" value="1"/>
</dbReference>
<dbReference type="OrthoDB" id="3483912at2"/>